<protein>
    <recommendedName>
        <fullName evidence="2">PpiC domain-containing protein</fullName>
    </recommendedName>
</protein>
<feature type="chain" id="PRO_5026003375" description="PpiC domain-containing protein" evidence="1">
    <location>
        <begin position="25"/>
        <end position="277"/>
    </location>
</feature>
<dbReference type="OrthoDB" id="8204527at2"/>
<name>A0A6I6L823_9SPHN</name>
<dbReference type="PROSITE" id="PS51257">
    <property type="entry name" value="PROKAR_LIPOPROTEIN"/>
    <property type="match status" value="1"/>
</dbReference>
<evidence type="ECO:0000256" key="1">
    <source>
        <dbReference type="SAM" id="SignalP"/>
    </source>
</evidence>
<dbReference type="InterPro" id="IPR000297">
    <property type="entry name" value="PPIase_PpiC"/>
</dbReference>
<keyword evidence="4" id="KW-1185">Reference proteome</keyword>
<evidence type="ECO:0000259" key="2">
    <source>
        <dbReference type="Pfam" id="PF13145"/>
    </source>
</evidence>
<gene>
    <name evidence="3" type="ORF">EUU25_16300</name>
</gene>
<dbReference type="RefSeq" id="WP_158902892.1">
    <property type="nucleotide sequence ID" value="NZ_CP035733.1"/>
</dbReference>
<dbReference type="AlphaFoldDB" id="A0A6I6L823"/>
<evidence type="ECO:0000313" key="4">
    <source>
        <dbReference type="Proteomes" id="UP000428803"/>
    </source>
</evidence>
<dbReference type="EMBL" id="CP035733">
    <property type="protein sequence ID" value="QGY82039.1"/>
    <property type="molecule type" value="Genomic_DNA"/>
</dbReference>
<dbReference type="GO" id="GO:0003755">
    <property type="term" value="F:peptidyl-prolyl cis-trans isomerase activity"/>
    <property type="evidence" value="ECO:0007669"/>
    <property type="project" value="InterPro"/>
</dbReference>
<dbReference type="SUPFAM" id="SSF109998">
    <property type="entry name" value="Triger factor/SurA peptide-binding domain-like"/>
    <property type="match status" value="1"/>
</dbReference>
<proteinExistence type="predicted"/>
<dbReference type="Pfam" id="PF13623">
    <property type="entry name" value="SurA_N_2"/>
    <property type="match status" value="1"/>
</dbReference>
<dbReference type="InterPro" id="IPR027304">
    <property type="entry name" value="Trigger_fact/SurA_dom_sf"/>
</dbReference>
<dbReference type="Pfam" id="PF13145">
    <property type="entry name" value="Rotamase_2"/>
    <property type="match status" value="1"/>
</dbReference>
<evidence type="ECO:0000313" key="3">
    <source>
        <dbReference type="EMBL" id="QGY82039.1"/>
    </source>
</evidence>
<sequence>MKVKLTARLLIACIGILSIQGCSGTPTGQVVAVVNGEEITQQELNAELAEMGQVPAGDKQLIRQQMLQRIIERRLLAQVAKEEELDRDPLYIIRERRLNEELLVQMYGAKTADTVRVPNSAAVQKYIRDNPGKFNQRTAYLVDQVTFDLPRDPKILKALEADKTLADVEATLKSLNVVYAKGKSSVDSGNVPTAVLNQILALPAGEPFIIPAQGKVVVSVITGRQPVAVNERDAVPLAAQAMRSESLSKLMQARLTEAKAAAKITYQPQFEPPADSK</sequence>
<organism evidence="3 4">
    <name type="scientific">Sphingorhabdus lacus</name>
    <dbReference type="NCBI Taxonomy" id="392610"/>
    <lineage>
        <taxon>Bacteria</taxon>
        <taxon>Pseudomonadati</taxon>
        <taxon>Pseudomonadota</taxon>
        <taxon>Alphaproteobacteria</taxon>
        <taxon>Sphingomonadales</taxon>
        <taxon>Sphingomonadaceae</taxon>
        <taxon>Sphingorhabdus</taxon>
    </lineage>
</organism>
<feature type="signal peptide" evidence="1">
    <location>
        <begin position="1"/>
        <end position="24"/>
    </location>
</feature>
<dbReference type="Proteomes" id="UP000428803">
    <property type="component" value="Chromosome"/>
</dbReference>
<keyword evidence="1" id="KW-0732">Signal</keyword>
<dbReference type="KEGG" id="slaa:EUU25_16300"/>
<accession>A0A6I6L823</accession>
<feature type="domain" description="PpiC" evidence="2">
    <location>
        <begin position="120"/>
        <end position="228"/>
    </location>
</feature>
<dbReference type="Gene3D" id="1.10.8.1040">
    <property type="match status" value="1"/>
</dbReference>
<reference evidence="4" key="1">
    <citation type="submission" date="2019-01" db="EMBL/GenBank/DDBJ databases">
        <title>Sphingorhabdus lacus sp.nov., isolated from an oligotrophic freshwater lake.</title>
        <authorList>
            <person name="Park M."/>
        </authorList>
    </citation>
    <scope>NUCLEOTIDE SEQUENCE [LARGE SCALE GENOMIC DNA]</scope>
    <source>
        <strain evidence="4">IMCC1753</strain>
    </source>
</reference>